<evidence type="ECO:0000256" key="3">
    <source>
        <dbReference type="ARBA" id="ARBA00023125"/>
    </source>
</evidence>
<dbReference type="PANTHER" id="PTHR30603:SF47">
    <property type="entry name" value="RNA POLYMERASE SIGMA FACTOR SIGD, CHLOROPLASTIC"/>
    <property type="match status" value="1"/>
</dbReference>
<sequence>MREFVVKTTLTQRDDRSLDLYFNEVEKIRRIEITEEEALFKRIEQGDRQALRQLIVSNLRFVISVAKQYQTQSISLNDLINEGNLGMIRAARSFDPKKGFRFISYAVWWIRQAISTAVQEQKRFIHLPLNQLTMLNQYARTAAKMEQQMNRKPTCEEVALELGVDVQKMEELLSNAELTTSIDHPVSGGSTTVLRELLPDDSRPPDEVLIKESVIFEVNRALNILGKREREIVMLFFGLSSFIPHRLEEIAGKLCLSVEHTRRLKDQALDKLRSSTHAPSLKSCFS</sequence>
<evidence type="ECO:0000313" key="8">
    <source>
        <dbReference type="EMBL" id="MBD1365415.1"/>
    </source>
</evidence>
<feature type="domain" description="RNA polymerase sigma-70 region 2" evidence="6">
    <location>
        <begin position="54"/>
        <end position="123"/>
    </location>
</feature>
<dbReference type="InterPro" id="IPR007624">
    <property type="entry name" value="RNA_pol_sigma70_r3"/>
</dbReference>
<dbReference type="Pfam" id="PF04542">
    <property type="entry name" value="Sigma70_r2"/>
    <property type="match status" value="1"/>
</dbReference>
<dbReference type="Pfam" id="PF04545">
    <property type="entry name" value="Sigma70_r4"/>
    <property type="match status" value="1"/>
</dbReference>
<dbReference type="SUPFAM" id="SSF88659">
    <property type="entry name" value="Sigma3 and sigma4 domains of RNA polymerase sigma factors"/>
    <property type="match status" value="2"/>
</dbReference>
<feature type="domain" description="RNA polymerase sigma-70 region 4" evidence="7">
    <location>
        <begin position="221"/>
        <end position="273"/>
    </location>
</feature>
<dbReference type="PANTHER" id="PTHR30603">
    <property type="entry name" value="RNA POLYMERASE SIGMA FACTOR RPO"/>
    <property type="match status" value="1"/>
</dbReference>
<keyword evidence="4" id="KW-0804">Transcription</keyword>
<evidence type="ECO:0000256" key="1">
    <source>
        <dbReference type="ARBA" id="ARBA00023015"/>
    </source>
</evidence>
<dbReference type="InterPro" id="IPR050239">
    <property type="entry name" value="Sigma-70_RNA_pol_init_factors"/>
</dbReference>
<evidence type="ECO:0000259" key="7">
    <source>
        <dbReference type="Pfam" id="PF04545"/>
    </source>
</evidence>
<organism evidence="8 9">
    <name type="scientific">Mucilaginibacter pankratovii</name>
    <dbReference type="NCBI Taxonomy" id="2772110"/>
    <lineage>
        <taxon>Bacteria</taxon>
        <taxon>Pseudomonadati</taxon>
        <taxon>Bacteroidota</taxon>
        <taxon>Sphingobacteriia</taxon>
        <taxon>Sphingobacteriales</taxon>
        <taxon>Sphingobacteriaceae</taxon>
        <taxon>Mucilaginibacter</taxon>
    </lineage>
</organism>
<proteinExistence type="predicted"/>
<dbReference type="InterPro" id="IPR007630">
    <property type="entry name" value="RNA_pol_sigma70_r4"/>
</dbReference>
<comment type="caution">
    <text evidence="8">The sequence shown here is derived from an EMBL/GenBank/DDBJ whole genome shotgun (WGS) entry which is preliminary data.</text>
</comment>
<dbReference type="InterPro" id="IPR000943">
    <property type="entry name" value="RNA_pol_sigma70"/>
</dbReference>
<dbReference type="Pfam" id="PF04539">
    <property type="entry name" value="Sigma70_r3"/>
    <property type="match status" value="1"/>
</dbReference>
<keyword evidence="3" id="KW-0238">DNA-binding</keyword>
<dbReference type="InterPro" id="IPR013325">
    <property type="entry name" value="RNA_pol_sigma_r2"/>
</dbReference>
<keyword evidence="9" id="KW-1185">Reference proteome</keyword>
<dbReference type="Proteomes" id="UP000606600">
    <property type="component" value="Unassembled WGS sequence"/>
</dbReference>
<keyword evidence="1" id="KW-0805">Transcription regulation</keyword>
<dbReference type="Gene3D" id="1.10.601.10">
    <property type="entry name" value="RNA Polymerase Primary Sigma Factor"/>
    <property type="match status" value="1"/>
</dbReference>
<dbReference type="InterPro" id="IPR036388">
    <property type="entry name" value="WH-like_DNA-bd_sf"/>
</dbReference>
<dbReference type="InterPro" id="IPR007627">
    <property type="entry name" value="RNA_pol_sigma70_r2"/>
</dbReference>
<evidence type="ECO:0000313" key="9">
    <source>
        <dbReference type="Proteomes" id="UP000606600"/>
    </source>
</evidence>
<evidence type="ECO:0000256" key="2">
    <source>
        <dbReference type="ARBA" id="ARBA00023082"/>
    </source>
</evidence>
<gene>
    <name evidence="8" type="ORF">IDJ77_16495</name>
</gene>
<evidence type="ECO:0000259" key="6">
    <source>
        <dbReference type="Pfam" id="PF04542"/>
    </source>
</evidence>
<accession>A0ABR7WSZ6</accession>
<keyword evidence="2" id="KW-0731">Sigma factor</keyword>
<dbReference type="Gene3D" id="1.10.10.10">
    <property type="entry name" value="Winged helix-like DNA-binding domain superfamily/Winged helix DNA-binding domain"/>
    <property type="match status" value="2"/>
</dbReference>
<dbReference type="InterPro" id="IPR014284">
    <property type="entry name" value="RNA_pol_sigma-70_dom"/>
</dbReference>
<dbReference type="RefSeq" id="WP_191190073.1">
    <property type="nucleotide sequence ID" value="NZ_JACWMY010000008.1"/>
</dbReference>
<feature type="domain" description="RNA polymerase sigma-70 region 3" evidence="5">
    <location>
        <begin position="135"/>
        <end position="203"/>
    </location>
</feature>
<dbReference type="EMBL" id="JACWMY010000008">
    <property type="protein sequence ID" value="MBD1365415.1"/>
    <property type="molecule type" value="Genomic_DNA"/>
</dbReference>
<dbReference type="InterPro" id="IPR013324">
    <property type="entry name" value="RNA_pol_sigma_r3/r4-like"/>
</dbReference>
<dbReference type="SUPFAM" id="SSF88946">
    <property type="entry name" value="Sigma2 domain of RNA polymerase sigma factors"/>
    <property type="match status" value="1"/>
</dbReference>
<protein>
    <submittedName>
        <fullName evidence="8">RNA polymerase sigma factor RpoD/SigA</fullName>
    </submittedName>
</protein>
<dbReference type="PRINTS" id="PR00046">
    <property type="entry name" value="SIGMA70FCT"/>
</dbReference>
<dbReference type="NCBIfam" id="TIGR02937">
    <property type="entry name" value="sigma70-ECF"/>
    <property type="match status" value="1"/>
</dbReference>
<name>A0ABR7WSZ6_9SPHI</name>
<evidence type="ECO:0000256" key="4">
    <source>
        <dbReference type="ARBA" id="ARBA00023163"/>
    </source>
</evidence>
<evidence type="ECO:0000259" key="5">
    <source>
        <dbReference type="Pfam" id="PF04539"/>
    </source>
</evidence>
<reference evidence="8 9" key="1">
    <citation type="submission" date="2020-09" db="EMBL/GenBank/DDBJ databases">
        <title>Novel species of Mucilaginibacter isolated from a glacier on the Tibetan Plateau.</title>
        <authorList>
            <person name="Liu Q."/>
            <person name="Xin Y.-H."/>
        </authorList>
    </citation>
    <scope>NUCLEOTIDE SEQUENCE [LARGE SCALE GENOMIC DNA]</scope>
    <source>
        <strain evidence="8 9">ZT4R22</strain>
    </source>
</reference>